<dbReference type="Gene3D" id="3.90.79.10">
    <property type="entry name" value="Nucleoside Triphosphate Pyrophosphohydrolase"/>
    <property type="match status" value="1"/>
</dbReference>
<protein>
    <recommendedName>
        <fullName evidence="3 4">Phosphatase NudJ</fullName>
        <ecNumber evidence="4">3.6.1.-</ecNumber>
    </recommendedName>
</protein>
<dbReference type="Proteomes" id="UP000778523">
    <property type="component" value="Unassembled WGS sequence"/>
</dbReference>
<evidence type="ECO:0000313" key="7">
    <source>
        <dbReference type="Proteomes" id="UP000778523"/>
    </source>
</evidence>
<comment type="similarity">
    <text evidence="1 4">Belongs to the Nudix hydrolase family. NudJ subfamily.</text>
</comment>
<dbReference type="CDD" id="cd03675">
    <property type="entry name" value="NUDIX_Hydrolase"/>
    <property type="match status" value="1"/>
</dbReference>
<gene>
    <name evidence="4" type="primary">nudJ</name>
    <name evidence="6" type="ORF">HJ583_010750</name>
</gene>
<dbReference type="EC" id="3.6.1.-" evidence="4"/>
<evidence type="ECO:0000259" key="5">
    <source>
        <dbReference type="PROSITE" id="PS51462"/>
    </source>
</evidence>
<evidence type="ECO:0000256" key="1">
    <source>
        <dbReference type="ARBA" id="ARBA00007608"/>
    </source>
</evidence>
<comment type="cofactor">
    <cofactor evidence="4">
        <name>Mg(2+)</name>
        <dbReference type="ChEBI" id="CHEBI:18420"/>
    </cofactor>
</comment>
<dbReference type="PANTHER" id="PTHR43222:SF11">
    <property type="entry name" value="PHOSPHATASE NUDJ"/>
    <property type="match status" value="1"/>
</dbReference>
<accession>A0ABX2IFH8</accession>
<comment type="caution">
    <text evidence="6">The sequence shown here is derived from an EMBL/GenBank/DDBJ whole genome shotgun (WGS) entry which is preliminary data.</text>
</comment>
<evidence type="ECO:0000313" key="6">
    <source>
        <dbReference type="EMBL" id="NSL55504.1"/>
    </source>
</evidence>
<dbReference type="PANTHER" id="PTHR43222">
    <property type="entry name" value="NUDIX HYDROLASE 23"/>
    <property type="match status" value="1"/>
</dbReference>
<dbReference type="SUPFAM" id="SSF55811">
    <property type="entry name" value="Nudix"/>
    <property type="match status" value="1"/>
</dbReference>
<dbReference type="RefSeq" id="WP_170021892.1">
    <property type="nucleotide sequence ID" value="NZ_JABCSC020000002.1"/>
</dbReference>
<comment type="subunit">
    <text evidence="2 4">Monomer.</text>
</comment>
<dbReference type="EMBL" id="JABCSC020000002">
    <property type="protein sequence ID" value="NSL55504.1"/>
    <property type="molecule type" value="Genomic_DNA"/>
</dbReference>
<evidence type="ECO:0000256" key="4">
    <source>
        <dbReference type="RuleBase" id="RU364043"/>
    </source>
</evidence>
<evidence type="ECO:0000256" key="3">
    <source>
        <dbReference type="ARBA" id="ARBA00015552"/>
    </source>
</evidence>
<feature type="domain" description="Nudix hydrolase" evidence="5">
    <location>
        <begin position="5"/>
        <end position="132"/>
    </location>
</feature>
<dbReference type="InterPro" id="IPR015797">
    <property type="entry name" value="NUDIX_hydrolase-like_dom_sf"/>
</dbReference>
<sequence length="149" mass="16708">MSIWKPHVTVAAIVEREGRFLLVEEHTADGVRLNQPAGHLDEGESLEAACVREALEETAHHVAVDALVGIYQWTRPSGDITYLRFAFAAQASGFEDGRKLDEGIIRAVWLTPEELAAQPERWRSPLVMQCIQDYLAGQRYPLGVIRHYG</sequence>
<dbReference type="Pfam" id="PF00293">
    <property type="entry name" value="NUDIX"/>
    <property type="match status" value="1"/>
</dbReference>
<name>A0ABX2IFH8_9RHOO</name>
<evidence type="ECO:0000256" key="2">
    <source>
        <dbReference type="ARBA" id="ARBA00011245"/>
    </source>
</evidence>
<keyword evidence="4" id="KW-0460">Magnesium</keyword>
<reference evidence="6 7" key="1">
    <citation type="submission" date="2020-06" db="EMBL/GenBank/DDBJ databases">
        <title>Draft genome of Uliginosibacterium sp. IMCC34675.</title>
        <authorList>
            <person name="Song J."/>
        </authorList>
    </citation>
    <scope>NUCLEOTIDE SEQUENCE [LARGE SCALE GENOMIC DNA]</scope>
    <source>
        <strain evidence="6 7">IMCC34675</strain>
    </source>
</reference>
<proteinExistence type="inferred from homology"/>
<organism evidence="6 7">
    <name type="scientific">Uliginosibacterium aquaticum</name>
    <dbReference type="NCBI Taxonomy" id="2731212"/>
    <lineage>
        <taxon>Bacteria</taxon>
        <taxon>Pseudomonadati</taxon>
        <taxon>Pseudomonadota</taxon>
        <taxon>Betaproteobacteria</taxon>
        <taxon>Rhodocyclales</taxon>
        <taxon>Zoogloeaceae</taxon>
        <taxon>Uliginosibacterium</taxon>
    </lineage>
</organism>
<dbReference type="InterPro" id="IPR000086">
    <property type="entry name" value="NUDIX_hydrolase_dom"/>
</dbReference>
<keyword evidence="7" id="KW-1185">Reference proteome</keyword>
<keyword evidence="4 6" id="KW-0378">Hydrolase</keyword>
<dbReference type="InterPro" id="IPR033713">
    <property type="entry name" value="NudJ"/>
</dbReference>
<dbReference type="GO" id="GO:0016787">
    <property type="term" value="F:hydrolase activity"/>
    <property type="evidence" value="ECO:0007669"/>
    <property type="project" value="UniProtKB-KW"/>
</dbReference>
<dbReference type="PROSITE" id="PS51462">
    <property type="entry name" value="NUDIX"/>
    <property type="match status" value="1"/>
</dbReference>